<evidence type="ECO:0000313" key="4">
    <source>
        <dbReference type="Proteomes" id="UP001197609"/>
    </source>
</evidence>
<evidence type="ECO:0000256" key="2">
    <source>
        <dbReference type="SAM" id="SignalP"/>
    </source>
</evidence>
<sequence length="246" mass="25560">MNIVNGIRRWSVLILVSALAVTVPLAEARSGSHGGGSRGGDSHGSGGRDGGSHGGNHGSRHGHGGFHSGVVVEFGGWWNPWWHGGYGPYGWGAPGYYGYGYSGYPYGGYAPSYAYPPAVPPAAYDYGVETLQAPAEPPPVYQGPPPVTSQAPPAPSFWMPTDPRAAAASASLQIEVTPEETEILVDGARVGMAKEFQGPVIVLVAAGSHALGFRVGGLTIIEDIVASPRTTVLIKRDMGTTVVPKQ</sequence>
<accession>A0AAJ1AJX0</accession>
<feature type="region of interest" description="Disordered" evidence="1">
    <location>
        <begin position="28"/>
        <end position="62"/>
    </location>
</feature>
<feature type="signal peptide" evidence="2">
    <location>
        <begin position="1"/>
        <end position="28"/>
    </location>
</feature>
<keyword evidence="2" id="KW-0732">Signal</keyword>
<organism evidence="3 4">
    <name type="scientific">Candidatus Methylomirabilis tolerans</name>
    <dbReference type="NCBI Taxonomy" id="3123416"/>
    <lineage>
        <taxon>Bacteria</taxon>
        <taxon>Candidatus Methylomirabilota</taxon>
        <taxon>Candidatus Methylomirabilia</taxon>
        <taxon>Candidatus Methylomirabilales</taxon>
        <taxon>Candidatus Methylomirabilaceae</taxon>
        <taxon>Candidatus Methylomirabilis</taxon>
    </lineage>
</organism>
<evidence type="ECO:0000256" key="1">
    <source>
        <dbReference type="SAM" id="MobiDB-lite"/>
    </source>
</evidence>
<dbReference type="EMBL" id="JAIOIU010000090">
    <property type="protein sequence ID" value="MBZ0159955.1"/>
    <property type="molecule type" value="Genomic_DNA"/>
</dbReference>
<protein>
    <recommendedName>
        <fullName evidence="5">PEGA domain-containing protein</fullName>
    </recommendedName>
</protein>
<proteinExistence type="predicted"/>
<evidence type="ECO:0008006" key="5">
    <source>
        <dbReference type="Google" id="ProtNLM"/>
    </source>
</evidence>
<reference evidence="3 4" key="1">
    <citation type="journal article" date="2021" name="bioRxiv">
        <title>Unraveling nitrogen, sulfur and carbon metabolic pathways and microbial community transcriptional responses to substrate deprivation and toxicity stresses in a bioreactor mimicking anoxic brackish coastal sediment conditions.</title>
        <authorList>
            <person name="Martins P.D."/>
            <person name="Echeveste M.J."/>
            <person name="Arshad A."/>
            <person name="Kurth J."/>
            <person name="Ouboter H."/>
            <person name="Jetten M.S.M."/>
            <person name="Welte C.U."/>
        </authorList>
    </citation>
    <scope>NUCLEOTIDE SEQUENCE [LARGE SCALE GENOMIC DNA]</scope>
    <source>
        <strain evidence="3">MAG_38</strain>
    </source>
</reference>
<dbReference type="AlphaFoldDB" id="A0AAJ1AJX0"/>
<name>A0AAJ1AJX0_9BACT</name>
<feature type="compositionally biased region" description="Gly residues" evidence="1">
    <location>
        <begin position="32"/>
        <end position="57"/>
    </location>
</feature>
<evidence type="ECO:0000313" key="3">
    <source>
        <dbReference type="EMBL" id="MBZ0159955.1"/>
    </source>
</evidence>
<dbReference type="Proteomes" id="UP001197609">
    <property type="component" value="Unassembled WGS sequence"/>
</dbReference>
<feature type="chain" id="PRO_5042581860" description="PEGA domain-containing protein" evidence="2">
    <location>
        <begin position="29"/>
        <end position="246"/>
    </location>
</feature>
<gene>
    <name evidence="3" type="ORF">K8G79_07460</name>
</gene>
<comment type="caution">
    <text evidence="3">The sequence shown here is derived from an EMBL/GenBank/DDBJ whole genome shotgun (WGS) entry which is preliminary data.</text>
</comment>